<dbReference type="AlphaFoldDB" id="A0A562ZU21"/>
<gene>
    <name evidence="2" type="ORF">FN976_05135</name>
</gene>
<reference evidence="2 3" key="1">
    <citation type="submission" date="2019-07" db="EMBL/GenBank/DDBJ databases">
        <title>Caenimonas sedimenti sp. nov., isolated from activated sludge.</title>
        <authorList>
            <person name="Xu J."/>
        </authorList>
    </citation>
    <scope>NUCLEOTIDE SEQUENCE [LARGE SCALE GENOMIC DNA]</scope>
    <source>
        <strain evidence="2 3">HX-9-20</strain>
    </source>
</reference>
<dbReference type="InterPro" id="IPR029063">
    <property type="entry name" value="SAM-dependent_MTases_sf"/>
</dbReference>
<dbReference type="Proteomes" id="UP000318199">
    <property type="component" value="Unassembled WGS sequence"/>
</dbReference>
<dbReference type="CDD" id="cd02440">
    <property type="entry name" value="AdoMet_MTases"/>
    <property type="match status" value="1"/>
</dbReference>
<dbReference type="EMBL" id="VOBQ01000004">
    <property type="protein sequence ID" value="TWO72102.1"/>
    <property type="molecule type" value="Genomic_DNA"/>
</dbReference>
<proteinExistence type="predicted"/>
<accession>A0A562ZU21</accession>
<feature type="domain" description="Methyltransferase" evidence="1">
    <location>
        <begin position="228"/>
        <end position="324"/>
    </location>
</feature>
<keyword evidence="3" id="KW-1185">Reference proteome</keyword>
<dbReference type="OrthoDB" id="4774874at2"/>
<sequence>MADDHRLVAVCYIHQFEQERTLKACAEALGGPPAPERLRYFSSWGPLLDGTPAYKPCAHYLAPLDARYGRCIILRNAIPLPPSPALAAVLATMLVRMGEGSEILLELGRSLVPAEGWVDAAQLAQWLPGATLEKAPGGRRGWLRLGWAPAVAEDLAALRSTYPILLDRLPAFGEQLRRAGFPCADPLQDHGGSVENAFTYSMHWALHTRAVFDAQVRGASGGGPLVGMDVGGSHGFLACELAMQGHRVTDLELDAWKIEHILPWLAQQCGVADRVSGLAARMETLTGQDASYDYIAFMGSLLCIERKDVPLVLETAMRLLKPGGVLVIRENLALEANAAPGNLMNARFAPQEMHDAIRELGEAPLYFDHLGIQRSLQEYLKLWTAFAIVRKPGGVAHPPAERPGLLQRIGLAGRKAGA</sequence>
<dbReference type="GO" id="GO:0032259">
    <property type="term" value="P:methylation"/>
    <property type="evidence" value="ECO:0007669"/>
    <property type="project" value="UniProtKB-KW"/>
</dbReference>
<evidence type="ECO:0000313" key="2">
    <source>
        <dbReference type="EMBL" id="TWO72102.1"/>
    </source>
</evidence>
<dbReference type="SUPFAM" id="SSF53335">
    <property type="entry name" value="S-adenosyl-L-methionine-dependent methyltransferases"/>
    <property type="match status" value="1"/>
</dbReference>
<keyword evidence="2" id="KW-0489">Methyltransferase</keyword>
<dbReference type="InterPro" id="IPR041698">
    <property type="entry name" value="Methyltransf_25"/>
</dbReference>
<evidence type="ECO:0000259" key="1">
    <source>
        <dbReference type="Pfam" id="PF13649"/>
    </source>
</evidence>
<dbReference type="RefSeq" id="WP_145891676.1">
    <property type="nucleotide sequence ID" value="NZ_VOBQ01000004.1"/>
</dbReference>
<protein>
    <submittedName>
        <fullName evidence="2">Class I SAM-dependent methyltransferase</fullName>
    </submittedName>
</protein>
<comment type="caution">
    <text evidence="2">The sequence shown here is derived from an EMBL/GenBank/DDBJ whole genome shotgun (WGS) entry which is preliminary data.</text>
</comment>
<dbReference type="Pfam" id="PF13649">
    <property type="entry name" value="Methyltransf_25"/>
    <property type="match status" value="1"/>
</dbReference>
<dbReference type="Gene3D" id="3.40.50.150">
    <property type="entry name" value="Vaccinia Virus protein VP39"/>
    <property type="match status" value="1"/>
</dbReference>
<evidence type="ECO:0000313" key="3">
    <source>
        <dbReference type="Proteomes" id="UP000318199"/>
    </source>
</evidence>
<organism evidence="2 3">
    <name type="scientific">Caenimonas sedimenti</name>
    <dbReference type="NCBI Taxonomy" id="2596921"/>
    <lineage>
        <taxon>Bacteria</taxon>
        <taxon>Pseudomonadati</taxon>
        <taxon>Pseudomonadota</taxon>
        <taxon>Betaproteobacteria</taxon>
        <taxon>Burkholderiales</taxon>
        <taxon>Comamonadaceae</taxon>
        <taxon>Caenimonas</taxon>
    </lineage>
</organism>
<dbReference type="GO" id="GO:0008168">
    <property type="term" value="F:methyltransferase activity"/>
    <property type="evidence" value="ECO:0007669"/>
    <property type="project" value="UniProtKB-KW"/>
</dbReference>
<name>A0A562ZU21_9BURK</name>
<keyword evidence="2" id="KW-0808">Transferase</keyword>